<feature type="transmembrane region" description="Helical" evidence="2">
    <location>
        <begin position="120"/>
        <end position="139"/>
    </location>
</feature>
<feature type="region of interest" description="Disordered" evidence="1">
    <location>
        <begin position="19"/>
        <end position="39"/>
    </location>
</feature>
<proteinExistence type="predicted"/>
<reference evidence="3" key="1">
    <citation type="submission" date="2021-05" db="EMBL/GenBank/DDBJ databases">
        <authorList>
            <person name="Alioto T."/>
            <person name="Alioto T."/>
            <person name="Gomez Garrido J."/>
        </authorList>
    </citation>
    <scope>NUCLEOTIDE SEQUENCE</scope>
</reference>
<dbReference type="AlphaFoldDB" id="A0A8D8H0K2"/>
<protein>
    <submittedName>
        <fullName evidence="3">(northern house mosquito) hypothetical protein</fullName>
    </submittedName>
</protein>
<keyword evidence="2" id="KW-1133">Transmembrane helix</keyword>
<dbReference type="EMBL" id="HBUE01192763">
    <property type="protein sequence ID" value="CAG6525914.1"/>
    <property type="molecule type" value="Transcribed_RNA"/>
</dbReference>
<feature type="compositionally biased region" description="Basic and acidic residues" evidence="1">
    <location>
        <begin position="28"/>
        <end position="37"/>
    </location>
</feature>
<accession>A0A8D8H0K2</accession>
<organism evidence="3">
    <name type="scientific">Culex pipiens</name>
    <name type="common">House mosquito</name>
    <dbReference type="NCBI Taxonomy" id="7175"/>
    <lineage>
        <taxon>Eukaryota</taxon>
        <taxon>Metazoa</taxon>
        <taxon>Ecdysozoa</taxon>
        <taxon>Arthropoda</taxon>
        <taxon>Hexapoda</taxon>
        <taxon>Insecta</taxon>
        <taxon>Pterygota</taxon>
        <taxon>Neoptera</taxon>
        <taxon>Endopterygota</taxon>
        <taxon>Diptera</taxon>
        <taxon>Nematocera</taxon>
        <taxon>Culicoidea</taxon>
        <taxon>Culicidae</taxon>
        <taxon>Culicinae</taxon>
        <taxon>Culicini</taxon>
        <taxon>Culex</taxon>
        <taxon>Culex</taxon>
    </lineage>
</organism>
<evidence type="ECO:0000313" key="3">
    <source>
        <dbReference type="EMBL" id="CAG6525916.1"/>
    </source>
</evidence>
<evidence type="ECO:0000256" key="1">
    <source>
        <dbReference type="SAM" id="MobiDB-lite"/>
    </source>
</evidence>
<evidence type="ECO:0000256" key="2">
    <source>
        <dbReference type="SAM" id="Phobius"/>
    </source>
</evidence>
<name>A0A8D8H0K2_CULPI</name>
<dbReference type="EMBL" id="HBUE01298716">
    <property type="protein sequence ID" value="CAG6577625.1"/>
    <property type="molecule type" value="Transcribed_RNA"/>
</dbReference>
<dbReference type="EMBL" id="HBUE01298718">
    <property type="protein sequence ID" value="CAG6577627.1"/>
    <property type="molecule type" value="Transcribed_RNA"/>
</dbReference>
<keyword evidence="2" id="KW-0812">Transmembrane</keyword>
<sequence length="180" mass="20673">MFELPRLKGHLQHRMHAAVRPGNDSTLDDLHPGREPSVHVQRRLRRSAGARGRPHPGRGGQLWQRYWLRATPPGGVCPRDGVHRVDPEQNRSGGGIGRRNDDRVAIMGHISHYSLPCANWLVTLEFFFLLILISIFILFSTFRATFSLKVYNIYNHLKGYTQYLSQPNVFTPLRGRKNRT</sequence>
<keyword evidence="2" id="KW-0472">Membrane</keyword>
<dbReference type="EMBL" id="HBUE01192765">
    <property type="protein sequence ID" value="CAG6525916.1"/>
    <property type="molecule type" value="Transcribed_RNA"/>
</dbReference>